<sequence>MCTGKCSKCIGGSLYPFAFICLICNILLFFPGWSTTYIQSNNEDQITKEVLYVGGIIGGGLMVLVPAIHIQATGRIGCCANRCGMFLSIIFALIGVAGGLYAFVTSILGLVNGPTCCYSILKEPCVWMTPFKQEQNLNESYLFQKELWDHCVEPKNVVEFNVILFAIILAASGIEIILCAIQAINGFFGCLCGTCMNKGGEYES</sequence>
<evidence type="ECO:0000256" key="3">
    <source>
        <dbReference type="ARBA" id="ARBA00022692"/>
    </source>
</evidence>
<comment type="similarity">
    <text evidence="2">Belongs to the L6 tetraspanin family.</text>
</comment>
<proteinExistence type="inferred from homology"/>
<keyword evidence="3 6" id="KW-0812">Transmembrane</keyword>
<keyword evidence="4 6" id="KW-1133">Transmembrane helix</keyword>
<organism evidence="7 8">
    <name type="scientific">Latimeria chalumnae</name>
    <name type="common">Coelacanth</name>
    <dbReference type="NCBI Taxonomy" id="7897"/>
    <lineage>
        <taxon>Eukaryota</taxon>
        <taxon>Metazoa</taxon>
        <taxon>Chordata</taxon>
        <taxon>Craniata</taxon>
        <taxon>Vertebrata</taxon>
        <taxon>Euteleostomi</taxon>
        <taxon>Coelacanthiformes</taxon>
        <taxon>Coelacanthidae</taxon>
        <taxon>Latimeria</taxon>
    </lineage>
</organism>
<evidence type="ECO:0000256" key="1">
    <source>
        <dbReference type="ARBA" id="ARBA00004141"/>
    </source>
</evidence>
<dbReference type="Pfam" id="PF05805">
    <property type="entry name" value="L6_membrane"/>
    <property type="match status" value="1"/>
</dbReference>
<feature type="transmembrane region" description="Helical" evidence="6">
    <location>
        <begin position="162"/>
        <end position="188"/>
    </location>
</feature>
<dbReference type="Ensembl" id="ENSLACT00000000427.1">
    <property type="protein sequence ID" value="ENSLACP00000000425.1"/>
    <property type="gene ID" value="ENSLACG00000000380.1"/>
</dbReference>
<feature type="transmembrane region" description="Helical" evidence="6">
    <location>
        <begin position="12"/>
        <end position="30"/>
    </location>
</feature>
<dbReference type="PANTHER" id="PTHR14198">
    <property type="entry name" value="TRANSMEMBRANE 4 L6 FAMILY MEMBER 1-RELATED"/>
    <property type="match status" value="1"/>
</dbReference>
<keyword evidence="5 6" id="KW-0472">Membrane</keyword>
<reference evidence="7" key="3">
    <citation type="submission" date="2025-09" db="UniProtKB">
        <authorList>
            <consortium name="Ensembl"/>
        </authorList>
    </citation>
    <scope>IDENTIFICATION</scope>
</reference>
<dbReference type="OMA" id="CASQMIN"/>
<feature type="transmembrane region" description="Helical" evidence="6">
    <location>
        <begin position="50"/>
        <end position="72"/>
    </location>
</feature>
<evidence type="ECO:0000313" key="8">
    <source>
        <dbReference type="Proteomes" id="UP000008672"/>
    </source>
</evidence>
<dbReference type="EMBL" id="AFYH01231854">
    <property type="status" value="NOT_ANNOTATED_CDS"/>
    <property type="molecule type" value="Genomic_DNA"/>
</dbReference>
<gene>
    <name evidence="7" type="primary">TM4SF21B</name>
</gene>
<dbReference type="GO" id="GO:0016020">
    <property type="term" value="C:membrane"/>
    <property type="evidence" value="ECO:0007669"/>
    <property type="project" value="UniProtKB-SubCell"/>
</dbReference>
<evidence type="ECO:0000256" key="5">
    <source>
        <dbReference type="ARBA" id="ARBA00023136"/>
    </source>
</evidence>
<evidence type="ECO:0000256" key="4">
    <source>
        <dbReference type="ARBA" id="ARBA00022989"/>
    </source>
</evidence>
<reference evidence="8" key="1">
    <citation type="submission" date="2011-08" db="EMBL/GenBank/DDBJ databases">
        <title>The draft genome of Latimeria chalumnae.</title>
        <authorList>
            <person name="Di Palma F."/>
            <person name="Alfoldi J."/>
            <person name="Johnson J."/>
            <person name="Berlin A."/>
            <person name="Gnerre S."/>
            <person name="Jaffe D."/>
            <person name="MacCallum I."/>
            <person name="Young S."/>
            <person name="Walker B.J."/>
            <person name="Lander E."/>
            <person name="Lindblad-Toh K."/>
        </authorList>
    </citation>
    <scope>NUCLEOTIDE SEQUENCE [LARGE SCALE GENOMIC DNA]</scope>
    <source>
        <strain evidence="8">Wild caught</strain>
    </source>
</reference>
<keyword evidence="8" id="KW-1185">Reference proteome</keyword>
<dbReference type="InterPro" id="IPR008661">
    <property type="entry name" value="L6_membrane"/>
</dbReference>
<accession>H2ZSQ4</accession>
<dbReference type="eggNOG" id="ENOG502RYQT">
    <property type="taxonomic scope" value="Eukaryota"/>
</dbReference>
<dbReference type="PANTHER" id="PTHR14198:SF23">
    <property type="entry name" value="SI:CH211-137I24.10"/>
    <property type="match status" value="1"/>
</dbReference>
<reference evidence="7" key="2">
    <citation type="submission" date="2025-08" db="UniProtKB">
        <authorList>
            <consortium name="Ensembl"/>
        </authorList>
    </citation>
    <scope>IDENTIFICATION</scope>
</reference>
<dbReference type="InParanoid" id="H2ZSQ4"/>
<evidence type="ECO:0000256" key="6">
    <source>
        <dbReference type="SAM" id="Phobius"/>
    </source>
</evidence>
<feature type="transmembrane region" description="Helical" evidence="6">
    <location>
        <begin position="84"/>
        <end position="104"/>
    </location>
</feature>
<dbReference type="GeneTree" id="ENSGT01030000234590"/>
<evidence type="ECO:0000256" key="2">
    <source>
        <dbReference type="ARBA" id="ARBA00006193"/>
    </source>
</evidence>
<dbReference type="STRING" id="7897.ENSLACP00000000425"/>
<dbReference type="HOGENOM" id="CLU_087168_1_0_1"/>
<dbReference type="AlphaFoldDB" id="H2ZSQ4"/>
<protein>
    <submittedName>
        <fullName evidence="7">Transmembrane 4 L six family member 21a</fullName>
    </submittedName>
</protein>
<comment type="subcellular location">
    <subcellularLocation>
        <location evidence="1">Membrane</location>
        <topology evidence="1">Multi-pass membrane protein</topology>
    </subcellularLocation>
</comment>
<evidence type="ECO:0000313" key="7">
    <source>
        <dbReference type="Ensembl" id="ENSLACP00000000425.1"/>
    </source>
</evidence>
<dbReference type="Proteomes" id="UP000008672">
    <property type="component" value="Unassembled WGS sequence"/>
</dbReference>
<name>H2ZSQ4_LATCH</name>